<evidence type="ECO:0000256" key="3">
    <source>
        <dbReference type="ARBA" id="ARBA00047418"/>
    </source>
</evidence>
<dbReference type="InterPro" id="IPR029063">
    <property type="entry name" value="SAM-dependent_MTases_sf"/>
</dbReference>
<dbReference type="InterPro" id="IPR019012">
    <property type="entry name" value="RNA_cap_Gua-N2-MeTrfase"/>
</dbReference>
<proteinExistence type="inferred from homology"/>
<gene>
    <name evidence="9" type="ORF">cyc_02186</name>
</gene>
<evidence type="ECO:0000256" key="6">
    <source>
        <dbReference type="ARBA" id="ARBA00049075"/>
    </source>
</evidence>
<evidence type="ECO:0000313" key="9">
    <source>
        <dbReference type="EMBL" id="OEH77460.1"/>
    </source>
</evidence>
<comment type="similarity">
    <text evidence="2">Belongs to the methyltransferase superfamily. Trimethylguanosine synthase family.</text>
</comment>
<keyword evidence="10" id="KW-1185">Reference proteome</keyword>
<dbReference type="PANTHER" id="PTHR14741:SF32">
    <property type="entry name" value="TRIMETHYLGUANOSINE SYNTHASE"/>
    <property type="match status" value="1"/>
</dbReference>
<organism evidence="9 10">
    <name type="scientific">Cyclospora cayetanensis</name>
    <dbReference type="NCBI Taxonomy" id="88456"/>
    <lineage>
        <taxon>Eukaryota</taxon>
        <taxon>Sar</taxon>
        <taxon>Alveolata</taxon>
        <taxon>Apicomplexa</taxon>
        <taxon>Conoidasida</taxon>
        <taxon>Coccidia</taxon>
        <taxon>Eucoccidiorida</taxon>
        <taxon>Eimeriorina</taxon>
        <taxon>Eimeriidae</taxon>
        <taxon>Cyclospora</taxon>
    </lineage>
</organism>
<dbReference type="AlphaFoldDB" id="A0A1D3D1Y7"/>
<feature type="region of interest" description="Disordered" evidence="8">
    <location>
        <begin position="202"/>
        <end position="239"/>
    </location>
</feature>
<evidence type="ECO:0000256" key="1">
    <source>
        <dbReference type="ARBA" id="ARBA00018517"/>
    </source>
</evidence>
<comment type="catalytic activity">
    <reaction evidence="3">
        <text>a 5'-end (N(2),N(7)-dimethyl 5'-triphosphoguanosine)-ribonucleoside in snoRNA + S-adenosyl-L-methionine = a 5'-end (N(2),N(2),N(7)-trimethyl 5'-triphosphoguanosine)-ribonucleoside in snoRNA + S-adenosyl-L-homocysteine + H(+)</text>
        <dbReference type="Rhea" id="RHEA:78507"/>
        <dbReference type="Rhea" id="RHEA-COMP:19088"/>
        <dbReference type="Rhea" id="RHEA-COMP:19090"/>
        <dbReference type="ChEBI" id="CHEBI:15378"/>
        <dbReference type="ChEBI" id="CHEBI:57856"/>
        <dbReference type="ChEBI" id="CHEBI:59789"/>
        <dbReference type="ChEBI" id="CHEBI:167623"/>
        <dbReference type="ChEBI" id="CHEBI:172880"/>
    </reaction>
    <physiologicalReaction direction="left-to-right" evidence="3">
        <dbReference type="Rhea" id="RHEA:78508"/>
    </physiologicalReaction>
</comment>
<feature type="compositionally biased region" description="Polar residues" evidence="8">
    <location>
        <begin position="735"/>
        <end position="747"/>
    </location>
</feature>
<comment type="catalytic activity">
    <reaction evidence="4">
        <text>a 5'-end (N(7)-methyl 5'-triphosphoguanosine)-ribonucleoside in snoRNA + S-adenosyl-L-methionine = a 5'-end (N(2),N(7)-dimethyl 5'-triphosphoguanosine)-ribonucleoside in snoRNA + S-adenosyl-L-homocysteine + H(+)</text>
        <dbReference type="Rhea" id="RHEA:78475"/>
        <dbReference type="Rhea" id="RHEA-COMP:19086"/>
        <dbReference type="Rhea" id="RHEA-COMP:19088"/>
        <dbReference type="ChEBI" id="CHEBI:15378"/>
        <dbReference type="ChEBI" id="CHEBI:57856"/>
        <dbReference type="ChEBI" id="CHEBI:59789"/>
        <dbReference type="ChEBI" id="CHEBI:156461"/>
        <dbReference type="ChEBI" id="CHEBI:172880"/>
    </reaction>
    <physiologicalReaction direction="left-to-right" evidence="4">
        <dbReference type="Rhea" id="RHEA:78476"/>
    </physiologicalReaction>
</comment>
<dbReference type="Pfam" id="PF09445">
    <property type="entry name" value="Methyltransf_15"/>
    <property type="match status" value="2"/>
</dbReference>
<dbReference type="VEuPathDB" id="ToxoDB:LOC34619076"/>
<feature type="compositionally biased region" description="Polar residues" evidence="8">
    <location>
        <begin position="210"/>
        <end position="226"/>
    </location>
</feature>
<dbReference type="GO" id="GO:0008168">
    <property type="term" value="F:methyltransferase activity"/>
    <property type="evidence" value="ECO:0007669"/>
    <property type="project" value="InterPro"/>
</dbReference>
<dbReference type="GO" id="GO:0036261">
    <property type="term" value="P:7-methylguanosine cap hypermethylation"/>
    <property type="evidence" value="ECO:0007669"/>
    <property type="project" value="InterPro"/>
</dbReference>
<feature type="region of interest" description="Disordered" evidence="8">
    <location>
        <begin position="140"/>
        <end position="184"/>
    </location>
</feature>
<name>A0A1D3D1Y7_9EIME</name>
<dbReference type="SUPFAM" id="SSF53335">
    <property type="entry name" value="S-adenosyl-L-methionine-dependent methyltransferases"/>
    <property type="match status" value="1"/>
</dbReference>
<evidence type="ECO:0000256" key="4">
    <source>
        <dbReference type="ARBA" id="ARBA00048740"/>
    </source>
</evidence>
<evidence type="ECO:0000256" key="7">
    <source>
        <dbReference type="ARBA" id="ARBA00049790"/>
    </source>
</evidence>
<evidence type="ECO:0000313" key="10">
    <source>
        <dbReference type="Proteomes" id="UP000095192"/>
    </source>
</evidence>
<feature type="region of interest" description="Disordered" evidence="8">
    <location>
        <begin position="95"/>
        <end position="118"/>
    </location>
</feature>
<comment type="catalytic activity">
    <reaction evidence="6">
        <text>a 5'-end (N(7)-methyl 5'-triphosphoguanosine)-ribonucleoside in snRNA + S-adenosyl-L-methionine = a 5'-end (N(2),N(7)-dimethyl 5'-triphosphoguanosine)-ribonucleoside in snRNA + S-adenosyl-L-homocysteine + H(+)</text>
        <dbReference type="Rhea" id="RHEA:78471"/>
        <dbReference type="Rhea" id="RHEA-COMP:19085"/>
        <dbReference type="Rhea" id="RHEA-COMP:19087"/>
        <dbReference type="ChEBI" id="CHEBI:15378"/>
        <dbReference type="ChEBI" id="CHEBI:57856"/>
        <dbReference type="ChEBI" id="CHEBI:59789"/>
        <dbReference type="ChEBI" id="CHEBI:156461"/>
        <dbReference type="ChEBI" id="CHEBI:172880"/>
    </reaction>
    <physiologicalReaction direction="left-to-right" evidence="6">
        <dbReference type="Rhea" id="RHEA:78472"/>
    </physiologicalReaction>
</comment>
<accession>A0A1D3D1Y7</accession>
<comment type="catalytic activity">
    <reaction evidence="5">
        <text>a 5'-end (N(2),N(7)-dimethyl 5'-triphosphoguanosine)-ribonucleoside in snRNA + S-adenosyl-L-methionine = a 5'-end (N(2),N(2),N(7)-trimethyl 5'-triphosphoguanosine)-ribonucleoside in snRNA + S-adenosyl-L-homocysteine + H(+)</text>
        <dbReference type="Rhea" id="RHEA:78479"/>
        <dbReference type="Rhea" id="RHEA-COMP:19087"/>
        <dbReference type="Rhea" id="RHEA-COMP:19089"/>
        <dbReference type="ChEBI" id="CHEBI:15378"/>
        <dbReference type="ChEBI" id="CHEBI:57856"/>
        <dbReference type="ChEBI" id="CHEBI:59789"/>
        <dbReference type="ChEBI" id="CHEBI:167623"/>
        <dbReference type="ChEBI" id="CHEBI:172880"/>
    </reaction>
    <physiologicalReaction direction="left-to-right" evidence="5">
        <dbReference type="Rhea" id="RHEA:78480"/>
    </physiologicalReaction>
</comment>
<protein>
    <recommendedName>
        <fullName evidence="1">Trimethylguanosine synthase</fullName>
    </recommendedName>
    <alternativeName>
        <fullName evidence="7">Cap-specific guanine-N(2) methyltransferase</fullName>
    </alternativeName>
</protein>
<feature type="compositionally biased region" description="Polar residues" evidence="8">
    <location>
        <begin position="140"/>
        <end position="151"/>
    </location>
</feature>
<evidence type="ECO:0000256" key="8">
    <source>
        <dbReference type="SAM" id="MobiDB-lite"/>
    </source>
</evidence>
<evidence type="ECO:0000256" key="5">
    <source>
        <dbReference type="ARBA" id="ARBA00048763"/>
    </source>
</evidence>
<dbReference type="PROSITE" id="PS51257">
    <property type="entry name" value="PROKAR_LIPOPROTEIN"/>
    <property type="match status" value="1"/>
</dbReference>
<dbReference type="Gene3D" id="3.40.50.150">
    <property type="entry name" value="Vaccinia Virus protein VP39"/>
    <property type="match status" value="1"/>
</dbReference>
<dbReference type="Proteomes" id="UP000095192">
    <property type="component" value="Unassembled WGS sequence"/>
</dbReference>
<dbReference type="PANTHER" id="PTHR14741">
    <property type="entry name" value="S-ADENOSYLMETHIONINE-DEPENDENT METHYLTRANSFERASE RELATED"/>
    <property type="match status" value="1"/>
</dbReference>
<comment type="caution">
    <text evidence="9">The sequence shown here is derived from an EMBL/GenBank/DDBJ whole genome shotgun (WGS) entry which is preliminary data.</text>
</comment>
<reference evidence="9 10" key="1">
    <citation type="journal article" date="2016" name="BMC Genomics">
        <title>Comparative genomics reveals Cyclospora cayetanensis possesses coccidia-like metabolism and invasion components but unique surface antigens.</title>
        <authorList>
            <person name="Liu S."/>
            <person name="Wang L."/>
            <person name="Zheng H."/>
            <person name="Xu Z."/>
            <person name="Roellig D.M."/>
            <person name="Li N."/>
            <person name="Frace M.A."/>
            <person name="Tang K."/>
            <person name="Arrowood M.J."/>
            <person name="Moss D.M."/>
            <person name="Zhang L."/>
            <person name="Feng Y."/>
            <person name="Xiao L."/>
        </authorList>
    </citation>
    <scope>NUCLEOTIDE SEQUENCE [LARGE SCALE GENOMIC DNA]</scope>
    <source>
        <strain evidence="9 10">CHN_HEN01</strain>
    </source>
</reference>
<dbReference type="VEuPathDB" id="ToxoDB:cyc_02186"/>
<feature type="region of interest" description="Disordered" evidence="8">
    <location>
        <begin position="726"/>
        <end position="788"/>
    </location>
</feature>
<evidence type="ECO:0000256" key="2">
    <source>
        <dbReference type="ARBA" id="ARBA00025783"/>
    </source>
</evidence>
<dbReference type="InParanoid" id="A0A1D3D1Y7"/>
<sequence>MERNTPLGGPLHSSLACGFPALPPACLYTVQTTEAELEQLLSGIGGLQQKERWHSQQQRPKAEDSPLRLGGLCYPETRAEAAAGCSGVRALGEAPTELQKAKSPSNSPQQTEREPGATPLITHACIVFSRWTPYKSVLNEQPSQLSGSSARSPPWGRFKEDSPGADLPDPPAHGFPLGGPSGVDEGLLERLGRYEALIRDCSAERGPSEASGSSGRSLPSQNNPHTAGNERGCAWKDSTEGEVSRNSIGIIMKELQRLDPAEFLLLFSRMQPHLRSAAAAAACPIPPSLLQEPQEAPRDFVAGPQEDLEPFDSPQEGLLVEQLQGVGISPVACVQARKSCTGRSSSNTHKRPAALAAAPVAAHSYTEHASPVLSVLAPSSGVSEGTGDKAEAPGPPAAAWFSWDGTAGVPYDAIGNEIGPRYFMPKTLSQYYWEGLLLDSASWCEMTIEPVAAYIALALHAHSELQRALECEHEVEPSFPQLLGHYGYSDGSGRKGSNLPDPDGFTSSCASETKEGEGVAAPVQGPSQASGVSALSPSLLPSSLRLRPLVAADGCCGAGGDVAQLSRHFDLVLGVDRDLLRISLCRHNTQLLALKDKNCAPVVLLHQQLQQFAVLRGGWSVRDTRPAATPSATPAGATSPAGATHCTALSLRALTTRQAAINEAFGRRIHSGSWRDSEEAACVVGASEADALEATTAQDAACLCVPFSPLPCRLCSAPGAAAAQRVTRQRRASMASPSQPVASTAAVNSDPEGLPQSSGEHVAARKETEGEPPQAGLSGPPRFSQRPLPVSPDAFLPVDWLYMSPPWGGEGYAGCRDFLKTRFLLSARRGMLDLILAASRVAPNVCLFLPRSTDLHELIVVASLLQFPLLEVEALYLPSTRPPHKRRNSQYSREEAPVYPKAIVVYLVREVAAWVKSRGLPSDSVYIKAKQTRCRSWCSATGSHKYPFRDAPAVSMPISLPQLLQGVRRAMEALASGGKDLKGPPHNLPEAVETALEDGALGTALAAFAALCGQEMIEALNETPEAEQHHSSGHQPP</sequence>
<dbReference type="EMBL" id="JROU02001086">
    <property type="protein sequence ID" value="OEH77460.1"/>
    <property type="molecule type" value="Genomic_DNA"/>
</dbReference>